<sequence>MTVTRYWEDFREGQVFDLGSATVSKDDIVDFGRRWIPQPFHVDEASARDSPFGGLIASGWHTACLFMRLYYEHLLAGSASLGSPGVRDMRWLEPVRPGQVLCASATVLRTSVSSTTRGRGTVEMRWECARPDGVVVLRMIGTAFFARRPCPVS</sequence>
<dbReference type="Proteomes" id="UP000305546">
    <property type="component" value="Unassembled WGS sequence"/>
</dbReference>
<evidence type="ECO:0000256" key="1">
    <source>
        <dbReference type="ARBA" id="ARBA00005254"/>
    </source>
</evidence>
<dbReference type="Pfam" id="PF01575">
    <property type="entry name" value="MaoC_dehydratas"/>
    <property type="match status" value="1"/>
</dbReference>
<dbReference type="PANTHER" id="PTHR43664">
    <property type="entry name" value="MONOAMINE OXIDASE-RELATED"/>
    <property type="match status" value="1"/>
</dbReference>
<comment type="caution">
    <text evidence="3">The sequence shown here is derived from an EMBL/GenBank/DDBJ whole genome shotgun (WGS) entry which is preliminary data.</text>
</comment>
<protein>
    <submittedName>
        <fullName evidence="3">MaoC family dehydratase</fullName>
    </submittedName>
</protein>
<evidence type="ECO:0000259" key="2">
    <source>
        <dbReference type="Pfam" id="PF01575"/>
    </source>
</evidence>
<accession>A0A5C4M4X0</accession>
<organism evidence="3 4">
    <name type="scientific">Amycolatopsis alkalitolerans</name>
    <dbReference type="NCBI Taxonomy" id="2547244"/>
    <lineage>
        <taxon>Bacteria</taxon>
        <taxon>Bacillati</taxon>
        <taxon>Actinomycetota</taxon>
        <taxon>Actinomycetes</taxon>
        <taxon>Pseudonocardiales</taxon>
        <taxon>Pseudonocardiaceae</taxon>
        <taxon>Amycolatopsis</taxon>
    </lineage>
</organism>
<feature type="domain" description="MaoC-like" evidence="2">
    <location>
        <begin position="13"/>
        <end position="113"/>
    </location>
</feature>
<gene>
    <name evidence="3" type="ORF">FG385_14655</name>
</gene>
<dbReference type="Gene3D" id="3.10.129.10">
    <property type="entry name" value="Hotdog Thioesterase"/>
    <property type="match status" value="1"/>
</dbReference>
<dbReference type="InterPro" id="IPR002539">
    <property type="entry name" value="MaoC-like_dom"/>
</dbReference>
<comment type="similarity">
    <text evidence="1">Belongs to the enoyl-CoA hydratase/isomerase family.</text>
</comment>
<dbReference type="CDD" id="cd03454">
    <property type="entry name" value="YdeM"/>
    <property type="match status" value="1"/>
</dbReference>
<dbReference type="InterPro" id="IPR052342">
    <property type="entry name" value="MCH/BMMD"/>
</dbReference>
<reference evidence="3 4" key="1">
    <citation type="submission" date="2019-06" db="EMBL/GenBank/DDBJ databases">
        <title>Amycolatopsis alkalitolerans sp. nov., isolated from Gastrodia elata Blume.</title>
        <authorList>
            <person name="Narsing Rao M.P."/>
            <person name="Li W.J."/>
        </authorList>
    </citation>
    <scope>NUCLEOTIDE SEQUENCE [LARGE SCALE GENOMIC DNA]</scope>
    <source>
        <strain evidence="3 4">SYSUP0005</strain>
    </source>
</reference>
<dbReference type="SUPFAM" id="SSF54637">
    <property type="entry name" value="Thioesterase/thiol ester dehydrase-isomerase"/>
    <property type="match status" value="1"/>
</dbReference>
<evidence type="ECO:0000313" key="3">
    <source>
        <dbReference type="EMBL" id="TNC25340.1"/>
    </source>
</evidence>
<proteinExistence type="inferred from homology"/>
<name>A0A5C4M4X0_9PSEU</name>
<dbReference type="AlphaFoldDB" id="A0A5C4M4X0"/>
<keyword evidence="4" id="KW-1185">Reference proteome</keyword>
<dbReference type="PANTHER" id="PTHR43664:SF1">
    <property type="entry name" value="BETA-METHYLMALYL-COA DEHYDRATASE"/>
    <property type="match status" value="1"/>
</dbReference>
<dbReference type="EMBL" id="VDFW01000011">
    <property type="protein sequence ID" value="TNC25340.1"/>
    <property type="molecule type" value="Genomic_DNA"/>
</dbReference>
<evidence type="ECO:0000313" key="4">
    <source>
        <dbReference type="Proteomes" id="UP000305546"/>
    </source>
</evidence>
<dbReference type="InterPro" id="IPR029069">
    <property type="entry name" value="HotDog_dom_sf"/>
</dbReference>